<evidence type="ECO:0000256" key="2">
    <source>
        <dbReference type="SAM" id="SignalP"/>
    </source>
</evidence>
<feature type="chain" id="PRO_5014686280" evidence="2">
    <location>
        <begin position="26"/>
        <end position="234"/>
    </location>
</feature>
<dbReference type="EMBL" id="LT795072">
    <property type="protein sequence ID" value="SJX65741.1"/>
    <property type="molecule type" value="Genomic_DNA"/>
</dbReference>
<protein>
    <submittedName>
        <fullName evidence="3">Uncharacterized protein</fullName>
    </submittedName>
</protein>
<feature type="compositionally biased region" description="Basic and acidic residues" evidence="1">
    <location>
        <begin position="26"/>
        <end position="61"/>
    </location>
</feature>
<sequence>MVHSPRLVLIFLLIALNLAVMPCAARSDDPPGRSSRDSRSAAEALAERRAQIEADRQERAATRRARMTLRHDAAMALMAEARAARQSELARQQRAEHSIRSALDDIRQAHPELPEGTFPRHIAHEPSHMELFRNHLVHEEARMMLLSSDTAHIQQLYASPIYLTNAIDGQARPNLLLFKINAGDHTIHPVGHVEVHPQRPYGQYSNFMDYITHNAGDTWQTLHNRLGDLRIVEP</sequence>
<gene>
    <name evidence="3" type="ORF">SRS1_10069</name>
</gene>
<reference evidence="3 4" key="1">
    <citation type="submission" date="2017-02" db="EMBL/GenBank/DDBJ databases">
        <authorList>
            <person name="Peterson S.W."/>
        </authorList>
    </citation>
    <scope>NUCLEOTIDE SEQUENCE [LARGE SCALE GENOMIC DNA]</scope>
    <source>
        <strain evidence="3 4">SRS1_H2-8</strain>
    </source>
</reference>
<proteinExistence type="predicted"/>
<feature type="signal peptide" evidence="2">
    <location>
        <begin position="1"/>
        <end position="25"/>
    </location>
</feature>
<evidence type="ECO:0000313" key="3">
    <source>
        <dbReference type="EMBL" id="SJX65741.1"/>
    </source>
</evidence>
<name>A0A2N8ULM5_9BASI</name>
<organism evidence="3 4">
    <name type="scientific">Sporisorium reilianum f. sp. reilianum</name>
    <dbReference type="NCBI Taxonomy" id="72559"/>
    <lineage>
        <taxon>Eukaryota</taxon>
        <taxon>Fungi</taxon>
        <taxon>Dikarya</taxon>
        <taxon>Basidiomycota</taxon>
        <taxon>Ustilaginomycotina</taxon>
        <taxon>Ustilaginomycetes</taxon>
        <taxon>Ustilaginales</taxon>
        <taxon>Ustilaginaceae</taxon>
        <taxon>Sporisorium</taxon>
    </lineage>
</organism>
<dbReference type="AlphaFoldDB" id="A0A2N8ULM5"/>
<accession>A0A2N8ULM5</accession>
<evidence type="ECO:0000256" key="1">
    <source>
        <dbReference type="SAM" id="MobiDB-lite"/>
    </source>
</evidence>
<feature type="region of interest" description="Disordered" evidence="1">
    <location>
        <begin position="26"/>
        <end position="63"/>
    </location>
</feature>
<evidence type="ECO:0000313" key="4">
    <source>
        <dbReference type="Proteomes" id="UP000239563"/>
    </source>
</evidence>
<keyword evidence="2" id="KW-0732">Signal</keyword>
<dbReference type="Proteomes" id="UP000239563">
    <property type="component" value="Chromosome XIX"/>
</dbReference>